<dbReference type="Pfam" id="PF13692">
    <property type="entry name" value="Glyco_trans_1_4"/>
    <property type="match status" value="1"/>
</dbReference>
<organism evidence="3 4">
    <name type="scientific">Thermococcus thioreducens</name>
    <dbReference type="NCBI Taxonomy" id="277988"/>
    <lineage>
        <taxon>Archaea</taxon>
        <taxon>Methanobacteriati</taxon>
        <taxon>Methanobacteriota</taxon>
        <taxon>Thermococci</taxon>
        <taxon>Thermococcales</taxon>
        <taxon>Thermococcaceae</taxon>
        <taxon>Thermococcus</taxon>
    </lineage>
</organism>
<dbReference type="InterPro" id="IPR028098">
    <property type="entry name" value="Glyco_trans_4-like_N"/>
</dbReference>
<keyword evidence="5" id="KW-1185">Reference proteome</keyword>
<dbReference type="KEGG" id="ttd:A3L14_08580"/>
<name>A0A0Q2QQH3_9EURY</name>
<dbReference type="InterPro" id="IPR050194">
    <property type="entry name" value="Glycosyltransferase_grp1"/>
</dbReference>
<dbReference type="STRING" id="277988.SAMN05216170_0228"/>
<dbReference type="PATRIC" id="fig|277988.4.peg.1504"/>
<dbReference type="Pfam" id="PF13439">
    <property type="entry name" value="Glyco_transf_4"/>
    <property type="match status" value="1"/>
</dbReference>
<evidence type="ECO:0000313" key="2">
    <source>
        <dbReference type="EMBL" id="ASJ12937.1"/>
    </source>
</evidence>
<evidence type="ECO:0000259" key="1">
    <source>
        <dbReference type="Pfam" id="PF13439"/>
    </source>
</evidence>
<dbReference type="Proteomes" id="UP000051862">
    <property type="component" value="Unassembled WGS sequence"/>
</dbReference>
<gene>
    <name evidence="2" type="ORF">A3L14_08580</name>
    <name evidence="3" type="ORF">AMR53_07135</name>
</gene>
<dbReference type="RefSeq" id="WP_055429600.1">
    <property type="nucleotide sequence ID" value="NZ_CP015105.1"/>
</dbReference>
<sequence>MRILMVGHYPPHGGGVANHLDSLVRELRKRHEVHVLTYGPIEPRGFESRFVHYVTVPPVYGIRGTSFALLGAREISRLHRKFGFDLIHAHFIGTTSFAGVLAKEKTGLPLIVTAHGSDLEHTATLALGRFYVKRTLNSADAIIAVSHWLAKKAASLGADRVRVIPNGVKPLRETGGRRDYITYIGALRDYKSPETFIELARLLPEERFLMVGDGPLREKLQAVAPKNVEFTGYRHDVDTILSRSKLLVLPSKREGFGLVVLEANSLGVPAVGRRISAIPELIREGKNGLTFESLDELVDAVRLLLEPKFNAKAGHRGRRIAGAYSWSRIAREVEEVYADVLGQRF</sequence>
<dbReference type="Proteomes" id="UP000250136">
    <property type="component" value="Chromosome"/>
</dbReference>
<dbReference type="PANTHER" id="PTHR45947">
    <property type="entry name" value="SULFOQUINOVOSYL TRANSFERASE SQD2"/>
    <property type="match status" value="1"/>
</dbReference>
<dbReference type="SUPFAM" id="SSF53756">
    <property type="entry name" value="UDP-Glycosyltransferase/glycogen phosphorylase"/>
    <property type="match status" value="1"/>
</dbReference>
<dbReference type="Gene3D" id="3.40.50.2000">
    <property type="entry name" value="Glycogen Phosphorylase B"/>
    <property type="match status" value="2"/>
</dbReference>
<feature type="domain" description="Glycosyltransferase subfamily 4-like N-terminal" evidence="1">
    <location>
        <begin position="14"/>
        <end position="169"/>
    </location>
</feature>
<protein>
    <submittedName>
        <fullName evidence="3">Glycosyl transferase</fullName>
    </submittedName>
</protein>
<evidence type="ECO:0000313" key="5">
    <source>
        <dbReference type="Proteomes" id="UP000250136"/>
    </source>
</evidence>
<reference evidence="2 5" key="2">
    <citation type="submission" date="2016-04" db="EMBL/GenBank/DDBJ databases">
        <title>Complete genome sequence of Thermococcus thioreducens type strain OGL-20P.</title>
        <authorList>
            <person name="Oger P.M."/>
        </authorList>
    </citation>
    <scope>NUCLEOTIDE SEQUENCE [LARGE SCALE GENOMIC DNA]</scope>
    <source>
        <strain evidence="2 5">OGL-20P</strain>
    </source>
</reference>
<dbReference type="CDD" id="cd03801">
    <property type="entry name" value="GT4_PimA-like"/>
    <property type="match status" value="1"/>
</dbReference>
<keyword evidence="3" id="KW-0808">Transferase</keyword>
<dbReference type="OrthoDB" id="132546at2157"/>
<proteinExistence type="predicted"/>
<accession>A0A0Q2QQH3</accession>
<dbReference type="EMBL" id="CP015105">
    <property type="protein sequence ID" value="ASJ12937.1"/>
    <property type="molecule type" value="Genomic_DNA"/>
</dbReference>
<dbReference type="AlphaFoldDB" id="A0A0Q2QQH3"/>
<dbReference type="EMBL" id="LIXN01000010">
    <property type="protein sequence ID" value="KQH82205.1"/>
    <property type="molecule type" value="Genomic_DNA"/>
</dbReference>
<reference evidence="3 4" key="1">
    <citation type="submission" date="2015-08" db="EMBL/GenBank/DDBJ databases">
        <title>Thermococcus thioreducens DSM 14981 genome sequencing.</title>
        <authorList>
            <person name="Hong S.-J."/>
            <person name="Kim M.-C."/>
            <person name="Shin J.-H."/>
        </authorList>
    </citation>
    <scope>NUCLEOTIDE SEQUENCE [LARGE SCALE GENOMIC DNA]</scope>
    <source>
        <strain evidence="3 4">DSM 14981</strain>
    </source>
</reference>
<dbReference type="PANTHER" id="PTHR45947:SF3">
    <property type="entry name" value="SULFOQUINOVOSYL TRANSFERASE SQD2"/>
    <property type="match status" value="1"/>
</dbReference>
<dbReference type="GeneID" id="33334474"/>
<evidence type="ECO:0000313" key="3">
    <source>
        <dbReference type="EMBL" id="KQH82205.1"/>
    </source>
</evidence>
<evidence type="ECO:0000313" key="4">
    <source>
        <dbReference type="Proteomes" id="UP000051862"/>
    </source>
</evidence>
<dbReference type="GO" id="GO:0016757">
    <property type="term" value="F:glycosyltransferase activity"/>
    <property type="evidence" value="ECO:0007669"/>
    <property type="project" value="TreeGrafter"/>
</dbReference>